<evidence type="ECO:0000259" key="1">
    <source>
        <dbReference type="SMART" id="SM00954"/>
    </source>
</evidence>
<dbReference type="SMART" id="SM00954">
    <property type="entry name" value="RelA_SpoT"/>
    <property type="match status" value="1"/>
</dbReference>
<dbReference type="EMBL" id="BOMY01000051">
    <property type="protein sequence ID" value="GIF25364.1"/>
    <property type="molecule type" value="Genomic_DNA"/>
</dbReference>
<evidence type="ECO:0000313" key="2">
    <source>
        <dbReference type="EMBL" id="GIF25364.1"/>
    </source>
</evidence>
<proteinExistence type="predicted"/>
<dbReference type="GO" id="GO:0015969">
    <property type="term" value="P:guanosine tetraphosphate metabolic process"/>
    <property type="evidence" value="ECO:0007669"/>
    <property type="project" value="InterPro"/>
</dbReference>
<evidence type="ECO:0000313" key="3">
    <source>
        <dbReference type="Proteomes" id="UP000623608"/>
    </source>
</evidence>
<protein>
    <recommendedName>
        <fullName evidence="1">RelA/SpoT domain-containing protein</fullName>
    </recommendedName>
</protein>
<dbReference type="PANTHER" id="PTHR47837:SF1">
    <property type="entry name" value="GTP PYROPHOSPHOKINASE YJBM"/>
    <property type="match status" value="1"/>
</dbReference>
<reference evidence="2" key="1">
    <citation type="submission" date="2021-01" db="EMBL/GenBank/DDBJ databases">
        <title>Whole genome shotgun sequence of Actinoplanes tereljensis NBRC 105297.</title>
        <authorList>
            <person name="Komaki H."/>
            <person name="Tamura T."/>
        </authorList>
    </citation>
    <scope>NUCLEOTIDE SEQUENCE</scope>
    <source>
        <strain evidence="2">NBRC 105297</strain>
    </source>
</reference>
<sequence length="363" mass="41391">MAEYGLPVPLPISKKQLSKLGDRIAAGDPPAKEDLAQLKEVLRAYQAILDAVEEQLVAIDLVAAARVKTRSVLIEKLRREKGMELARVQDMAGARTIVDGGWVDQDAVVARIVSHFESWTSRSSRIVDRRVRPSRGYRAVHVIVFPEGVPVEIQVRTELQNYWAQIVERLADRWGRGIRYGGDPDDGHLPAEGVARRDGSPVSRRRVIGDLREVSDEIAQLEASERELISYQANRPKSLEDWIAEILQREVADLDADARIIYPRFRMLFKRLITPIMRHGGSRLLKGGRSLRHARRLAGRMIRRTVPDVEPPDADFVRVKIRTCDPFVDDVTDELRSRLQRRQDTLRLRLQRLADYVERGGIR</sequence>
<dbReference type="Gene3D" id="3.30.460.10">
    <property type="entry name" value="Beta Polymerase, domain 2"/>
    <property type="match status" value="1"/>
</dbReference>
<keyword evidence="3" id="KW-1185">Reference proteome</keyword>
<dbReference type="CDD" id="cd05399">
    <property type="entry name" value="NT_Rel-Spo_like"/>
    <property type="match status" value="1"/>
</dbReference>
<dbReference type="SUPFAM" id="SSF81301">
    <property type="entry name" value="Nucleotidyltransferase"/>
    <property type="match status" value="1"/>
</dbReference>
<dbReference type="InterPro" id="IPR007685">
    <property type="entry name" value="RelA_SpoT"/>
</dbReference>
<dbReference type="InterPro" id="IPR043519">
    <property type="entry name" value="NT_sf"/>
</dbReference>
<comment type="caution">
    <text evidence="2">The sequence shown here is derived from an EMBL/GenBank/DDBJ whole genome shotgun (WGS) entry which is preliminary data.</text>
</comment>
<dbReference type="AlphaFoldDB" id="A0A919NWU7"/>
<gene>
    <name evidence="2" type="ORF">Ate02nite_80940</name>
</gene>
<organism evidence="2 3">
    <name type="scientific">Paractinoplanes tereljensis</name>
    <dbReference type="NCBI Taxonomy" id="571912"/>
    <lineage>
        <taxon>Bacteria</taxon>
        <taxon>Bacillati</taxon>
        <taxon>Actinomycetota</taxon>
        <taxon>Actinomycetes</taxon>
        <taxon>Micromonosporales</taxon>
        <taxon>Micromonosporaceae</taxon>
        <taxon>Paractinoplanes</taxon>
    </lineage>
</organism>
<dbReference type="Pfam" id="PF04607">
    <property type="entry name" value="RelA_SpoT"/>
    <property type="match status" value="1"/>
</dbReference>
<dbReference type="Proteomes" id="UP000623608">
    <property type="component" value="Unassembled WGS sequence"/>
</dbReference>
<accession>A0A919NWU7</accession>
<name>A0A919NWU7_9ACTN</name>
<feature type="domain" description="RelA/SpoT" evidence="1">
    <location>
        <begin position="65"/>
        <end position="178"/>
    </location>
</feature>
<dbReference type="PANTHER" id="PTHR47837">
    <property type="entry name" value="GTP PYROPHOSPHOKINASE YJBM"/>
    <property type="match status" value="1"/>
</dbReference>
<dbReference type="InterPro" id="IPR052366">
    <property type="entry name" value="GTP_Pyrophosphokinase"/>
</dbReference>